<accession>A0A6C1E203</accession>
<dbReference type="EMBL" id="CP048997">
    <property type="protein sequence ID" value="QID83041.1"/>
    <property type="molecule type" value="Genomic_DNA"/>
</dbReference>
<keyword evidence="6" id="KW-0904">Protein phosphatase</keyword>
<feature type="domain" description="Phosphotyrosine protein phosphatase I" evidence="9">
    <location>
        <begin position="8"/>
        <end position="159"/>
    </location>
</feature>
<comment type="catalytic activity">
    <reaction evidence="7">
        <text>O-phospho-L-tyrosyl-[protein] + H2O = L-tyrosyl-[protein] + phosphate</text>
        <dbReference type="Rhea" id="RHEA:10684"/>
        <dbReference type="Rhea" id="RHEA-COMP:10136"/>
        <dbReference type="Rhea" id="RHEA-COMP:20101"/>
        <dbReference type="ChEBI" id="CHEBI:15377"/>
        <dbReference type="ChEBI" id="CHEBI:43474"/>
        <dbReference type="ChEBI" id="CHEBI:46858"/>
        <dbReference type="ChEBI" id="CHEBI:61978"/>
        <dbReference type="EC" id="3.1.3.48"/>
    </reaction>
</comment>
<evidence type="ECO:0000313" key="10">
    <source>
        <dbReference type="EMBL" id="QID83041.1"/>
    </source>
</evidence>
<evidence type="ECO:0000256" key="8">
    <source>
        <dbReference type="PIRSR" id="PIRSR617867-1"/>
    </source>
</evidence>
<feature type="active site" description="Nucleophile" evidence="8">
    <location>
        <position position="14"/>
    </location>
</feature>
<evidence type="ECO:0000256" key="7">
    <source>
        <dbReference type="ARBA" id="ARBA00051722"/>
    </source>
</evidence>
<dbReference type="InterPro" id="IPR036196">
    <property type="entry name" value="Ptyr_pPase_sf"/>
</dbReference>
<proteinExistence type="inferred from homology"/>
<evidence type="ECO:0000256" key="2">
    <source>
        <dbReference type="ARBA" id="ARBA00004496"/>
    </source>
</evidence>
<dbReference type="GO" id="GO:0005737">
    <property type="term" value="C:cytoplasm"/>
    <property type="evidence" value="ECO:0007669"/>
    <property type="project" value="UniProtKB-SubCell"/>
</dbReference>
<dbReference type="SUPFAM" id="SSF52788">
    <property type="entry name" value="Phosphotyrosine protein phosphatases I"/>
    <property type="match status" value="1"/>
</dbReference>
<dbReference type="AlphaFoldDB" id="A0A6C1E203"/>
<sequence length="161" mass="18675">MTIEKPKISVAFICLGNFCRSPMAEAIFKHEVEKANLENRFNKIDSFGTSNYHVGESPDHRTVSICKQHGVKINHKGKQIKTKHFDEYDYIIGMDESNINNLKKIQPEGSKAKVCLFGDWNTNDGTVQTIIEDPWYGDIQDFEYNFKQITYFSKQFLKKEL</sequence>
<dbReference type="SMART" id="SM00226">
    <property type="entry name" value="LMWPc"/>
    <property type="match status" value="1"/>
</dbReference>
<evidence type="ECO:0000256" key="3">
    <source>
        <dbReference type="ARBA" id="ARBA00011063"/>
    </source>
</evidence>
<evidence type="ECO:0000256" key="4">
    <source>
        <dbReference type="ARBA" id="ARBA00022490"/>
    </source>
</evidence>
<keyword evidence="4" id="KW-0963">Cytoplasm</keyword>
<reference evidence="10 11" key="1">
    <citation type="journal article" date="2019" name="BMC Genomics">
        <title>Chromosome level assembly and comparative genome analysis confirm lager-brewing yeasts originated from a single hybridization.</title>
        <authorList>
            <person name="Salazar A.N."/>
            <person name="Gorter de Vries A.R."/>
            <person name="van den Broek M."/>
            <person name="Brouwers N."/>
            <person name="de la Torre Cortes P."/>
            <person name="Kuijpers N.G.A."/>
            <person name="Daran J.G."/>
            <person name="Abeel T."/>
        </authorList>
    </citation>
    <scope>NUCLEOTIDE SEQUENCE [LARGE SCALE GENOMIC DNA]</scope>
    <source>
        <strain evidence="10 11">CBS 1483</strain>
    </source>
</reference>
<dbReference type="FunFam" id="3.40.50.2300:FF:000105">
    <property type="entry name" value="Low molecular weight phosphotyrosine protein"/>
    <property type="match status" value="1"/>
</dbReference>
<gene>
    <name evidence="10" type="primary">LTP1_1</name>
    <name evidence="10" type="ORF">GRS66_005480</name>
</gene>
<feature type="active site" description="Proton donor" evidence="8">
    <location>
        <position position="133"/>
    </location>
</feature>
<organism evidence="10 11">
    <name type="scientific">Saccharomyces pastorianus</name>
    <name type="common">Lager yeast</name>
    <name type="synonym">Saccharomyces cerevisiae x Saccharomyces eubayanus</name>
    <dbReference type="NCBI Taxonomy" id="27292"/>
    <lineage>
        <taxon>Eukaryota</taxon>
        <taxon>Fungi</taxon>
        <taxon>Dikarya</taxon>
        <taxon>Ascomycota</taxon>
        <taxon>Saccharomycotina</taxon>
        <taxon>Saccharomycetes</taxon>
        <taxon>Saccharomycetales</taxon>
        <taxon>Saccharomycetaceae</taxon>
        <taxon>Saccharomyces</taxon>
    </lineage>
</organism>
<comment type="catalytic activity">
    <reaction evidence="1">
        <text>a phosphate monoester + H2O = an alcohol + phosphate</text>
        <dbReference type="Rhea" id="RHEA:15017"/>
        <dbReference type="ChEBI" id="CHEBI:15377"/>
        <dbReference type="ChEBI" id="CHEBI:30879"/>
        <dbReference type="ChEBI" id="CHEBI:43474"/>
        <dbReference type="ChEBI" id="CHEBI:67140"/>
        <dbReference type="EC" id="3.1.3.2"/>
    </reaction>
</comment>
<dbReference type="SMR" id="A0A6C1E203"/>
<dbReference type="Gene3D" id="3.40.50.2300">
    <property type="match status" value="1"/>
</dbReference>
<dbReference type="PANTHER" id="PTHR11717">
    <property type="entry name" value="LOW MOLECULAR WEIGHT PROTEIN TYROSINE PHOSPHATASE"/>
    <property type="match status" value="1"/>
</dbReference>
<keyword evidence="11" id="KW-1185">Reference proteome</keyword>
<dbReference type="GO" id="GO:0003993">
    <property type="term" value="F:acid phosphatase activity"/>
    <property type="evidence" value="ECO:0007669"/>
    <property type="project" value="UniProtKB-EC"/>
</dbReference>
<name>A0A6C1E203_SACPS</name>
<keyword evidence="5" id="KW-0378">Hydrolase</keyword>
<evidence type="ECO:0000259" key="9">
    <source>
        <dbReference type="SMART" id="SM00226"/>
    </source>
</evidence>
<protein>
    <submittedName>
        <fullName evidence="10">Tyrosine protein phosphatase</fullName>
    </submittedName>
</protein>
<comment type="subcellular location">
    <subcellularLocation>
        <location evidence="2">Cytoplasm</location>
    </subcellularLocation>
</comment>
<evidence type="ECO:0000256" key="1">
    <source>
        <dbReference type="ARBA" id="ARBA00000032"/>
    </source>
</evidence>
<dbReference type="CDD" id="cd00115">
    <property type="entry name" value="LMWP"/>
    <property type="match status" value="1"/>
</dbReference>
<dbReference type="GO" id="GO:0004725">
    <property type="term" value="F:protein tyrosine phosphatase activity"/>
    <property type="evidence" value="ECO:0007669"/>
    <property type="project" value="UniProtKB-EC"/>
</dbReference>
<dbReference type="PRINTS" id="PR00719">
    <property type="entry name" value="LMWPTPASE"/>
</dbReference>
<dbReference type="InterPro" id="IPR050438">
    <property type="entry name" value="LMW_PTPase"/>
</dbReference>
<dbReference type="InterPro" id="IPR023485">
    <property type="entry name" value="Ptyr_pPase"/>
</dbReference>
<comment type="similarity">
    <text evidence="3">Belongs to the low molecular weight phosphotyrosine protein phosphatase family.</text>
</comment>
<dbReference type="PANTHER" id="PTHR11717:SF7">
    <property type="entry name" value="LOW MOLECULAR WEIGHT PHOSPHOTYROSINE PROTEIN PHOSPHATASE"/>
    <property type="match status" value="1"/>
</dbReference>
<dbReference type="Proteomes" id="UP000501346">
    <property type="component" value="Chromosome ScXVI"/>
</dbReference>
<feature type="active site" evidence="8">
    <location>
        <position position="20"/>
    </location>
</feature>
<dbReference type="InterPro" id="IPR017867">
    <property type="entry name" value="Tyr_phospatase_low_mol_wt"/>
</dbReference>
<evidence type="ECO:0000256" key="5">
    <source>
        <dbReference type="ARBA" id="ARBA00022801"/>
    </source>
</evidence>
<evidence type="ECO:0000256" key="6">
    <source>
        <dbReference type="ARBA" id="ARBA00022912"/>
    </source>
</evidence>
<dbReference type="Pfam" id="PF01451">
    <property type="entry name" value="LMWPc"/>
    <property type="match status" value="1"/>
</dbReference>
<evidence type="ECO:0000313" key="11">
    <source>
        <dbReference type="Proteomes" id="UP000501346"/>
    </source>
</evidence>
<dbReference type="OrthoDB" id="3388at2759"/>